<dbReference type="GO" id="GO:0005737">
    <property type="term" value="C:cytoplasm"/>
    <property type="evidence" value="ECO:0007669"/>
    <property type="project" value="UniProtKB-SubCell"/>
</dbReference>
<dbReference type="EMBL" id="CAFAZY010000098">
    <property type="protein sequence ID" value="CAB4843613.1"/>
    <property type="molecule type" value="Genomic_DNA"/>
</dbReference>
<dbReference type="EMBL" id="CAFBQB010000077">
    <property type="protein sequence ID" value="CAB5042603.1"/>
    <property type="molecule type" value="Genomic_DNA"/>
</dbReference>
<dbReference type="PANTHER" id="PTHR17490">
    <property type="entry name" value="SUA5"/>
    <property type="match status" value="1"/>
</dbReference>
<dbReference type="AlphaFoldDB" id="A0A6J6LMX7"/>
<evidence type="ECO:0000256" key="1">
    <source>
        <dbReference type="ARBA" id="ARBA00004496"/>
    </source>
</evidence>
<name>A0A6J6LMX7_9ZZZZ</name>
<comment type="similarity">
    <text evidence="2">Belongs to the SUA5 family.</text>
</comment>
<dbReference type="PROSITE" id="PS51163">
    <property type="entry name" value="YRDC"/>
    <property type="match status" value="1"/>
</dbReference>
<dbReference type="GO" id="GO:0005524">
    <property type="term" value="F:ATP binding"/>
    <property type="evidence" value="ECO:0007669"/>
    <property type="project" value="UniProtKB-KW"/>
</dbReference>
<evidence type="ECO:0000256" key="9">
    <source>
        <dbReference type="ARBA" id="ARBA00022840"/>
    </source>
</evidence>
<dbReference type="GO" id="GO:0061710">
    <property type="term" value="F:L-threonylcarbamoyladenylate synthase"/>
    <property type="evidence" value="ECO:0007669"/>
    <property type="project" value="UniProtKB-EC"/>
</dbReference>
<dbReference type="InterPro" id="IPR017945">
    <property type="entry name" value="DHBP_synth_RibB-like_a/b_dom"/>
</dbReference>
<dbReference type="PANTHER" id="PTHR17490:SF16">
    <property type="entry name" value="THREONYLCARBAMOYL-AMP SYNTHASE"/>
    <property type="match status" value="1"/>
</dbReference>
<keyword evidence="8" id="KW-0547">Nucleotide-binding</keyword>
<organism evidence="13">
    <name type="scientific">freshwater metagenome</name>
    <dbReference type="NCBI Taxonomy" id="449393"/>
    <lineage>
        <taxon>unclassified sequences</taxon>
        <taxon>metagenomes</taxon>
        <taxon>ecological metagenomes</taxon>
    </lineage>
</organism>
<dbReference type="EMBL" id="CAFBQE010000089">
    <property type="protein sequence ID" value="CAB5052520.1"/>
    <property type="molecule type" value="Genomic_DNA"/>
</dbReference>
<evidence type="ECO:0000259" key="12">
    <source>
        <dbReference type="PROSITE" id="PS51163"/>
    </source>
</evidence>
<dbReference type="Gene3D" id="3.90.870.10">
    <property type="entry name" value="DHBP synthase"/>
    <property type="match status" value="1"/>
</dbReference>
<keyword evidence="4" id="KW-0963">Cytoplasm</keyword>
<evidence type="ECO:0000256" key="8">
    <source>
        <dbReference type="ARBA" id="ARBA00022741"/>
    </source>
</evidence>
<evidence type="ECO:0000313" key="16">
    <source>
        <dbReference type="EMBL" id="CAB5052520.1"/>
    </source>
</evidence>
<reference evidence="13" key="1">
    <citation type="submission" date="2020-05" db="EMBL/GenBank/DDBJ databases">
        <authorList>
            <person name="Chiriac C."/>
            <person name="Salcher M."/>
            <person name="Ghai R."/>
            <person name="Kavagutti S V."/>
        </authorList>
    </citation>
    <scope>NUCLEOTIDE SEQUENCE</scope>
</reference>
<dbReference type="InterPro" id="IPR050156">
    <property type="entry name" value="TC-AMP_synthase_SUA5"/>
</dbReference>
<keyword evidence="9" id="KW-0067">ATP-binding</keyword>
<evidence type="ECO:0000256" key="4">
    <source>
        <dbReference type="ARBA" id="ARBA00022490"/>
    </source>
</evidence>
<evidence type="ECO:0000256" key="11">
    <source>
        <dbReference type="ARBA" id="ARBA00048366"/>
    </source>
</evidence>
<keyword evidence="7" id="KW-0548">Nucleotidyltransferase</keyword>
<dbReference type="SUPFAM" id="SSF55821">
    <property type="entry name" value="YrdC/RibB"/>
    <property type="match status" value="1"/>
</dbReference>
<evidence type="ECO:0000256" key="7">
    <source>
        <dbReference type="ARBA" id="ARBA00022695"/>
    </source>
</evidence>
<sequence length="228" mass="24337">MGTVIDLKKGELTRHINKACKAISDGYIIAIPLEHSYVYVCDAFKADSVRAMHVLRGDPLFTAAQVLVGSEKTAHGIVREITPEIAALMKKFWPGMLSMNLRPQTGLIWDLGDANQLDLVSIRVPKSKFAKALLAKSGPLAVASAGRADRSSVLSSGSTERVISSAVKSISEIKVMDSGLAFKFNNGVLRNGPLSTVIEADETGVRVLRIGAISLEEILNIVPGATAL</sequence>
<keyword evidence="6" id="KW-0819">tRNA processing</keyword>
<dbReference type="GO" id="GO:0006450">
    <property type="term" value="P:regulation of translational fidelity"/>
    <property type="evidence" value="ECO:0007669"/>
    <property type="project" value="TreeGrafter"/>
</dbReference>
<feature type="domain" description="YrdC-like" evidence="12">
    <location>
        <begin position="13"/>
        <end position="213"/>
    </location>
</feature>
<evidence type="ECO:0000256" key="6">
    <source>
        <dbReference type="ARBA" id="ARBA00022694"/>
    </source>
</evidence>
<evidence type="ECO:0000313" key="13">
    <source>
        <dbReference type="EMBL" id="CAB4661765.1"/>
    </source>
</evidence>
<evidence type="ECO:0000256" key="10">
    <source>
        <dbReference type="ARBA" id="ARBA00029774"/>
    </source>
</evidence>
<comment type="catalytic activity">
    <reaction evidence="11">
        <text>L-threonine + hydrogencarbonate + ATP = L-threonylcarbamoyladenylate + diphosphate + H2O</text>
        <dbReference type="Rhea" id="RHEA:36407"/>
        <dbReference type="ChEBI" id="CHEBI:15377"/>
        <dbReference type="ChEBI" id="CHEBI:17544"/>
        <dbReference type="ChEBI" id="CHEBI:30616"/>
        <dbReference type="ChEBI" id="CHEBI:33019"/>
        <dbReference type="ChEBI" id="CHEBI:57926"/>
        <dbReference type="ChEBI" id="CHEBI:73682"/>
        <dbReference type="EC" id="2.7.7.87"/>
    </reaction>
</comment>
<dbReference type="GO" id="GO:0008033">
    <property type="term" value="P:tRNA processing"/>
    <property type="evidence" value="ECO:0007669"/>
    <property type="project" value="UniProtKB-KW"/>
</dbReference>
<dbReference type="EMBL" id="CAEZWP010000042">
    <property type="protein sequence ID" value="CAB4661765.1"/>
    <property type="molecule type" value="Genomic_DNA"/>
</dbReference>
<evidence type="ECO:0000256" key="2">
    <source>
        <dbReference type="ARBA" id="ARBA00007663"/>
    </source>
</evidence>
<gene>
    <name evidence="13" type="ORF">UFOPK2265_00859</name>
    <name evidence="14" type="ORF">UFOPK3255_00766</name>
    <name evidence="15" type="ORF">UFOPK4248_00662</name>
    <name evidence="16" type="ORF">UFOPK4284_01044</name>
</gene>
<dbReference type="InterPro" id="IPR006070">
    <property type="entry name" value="Sua5-like_dom"/>
</dbReference>
<dbReference type="GO" id="GO:0003725">
    <property type="term" value="F:double-stranded RNA binding"/>
    <property type="evidence" value="ECO:0007669"/>
    <property type="project" value="InterPro"/>
</dbReference>
<dbReference type="GO" id="GO:0000049">
    <property type="term" value="F:tRNA binding"/>
    <property type="evidence" value="ECO:0007669"/>
    <property type="project" value="TreeGrafter"/>
</dbReference>
<evidence type="ECO:0000256" key="3">
    <source>
        <dbReference type="ARBA" id="ARBA00012584"/>
    </source>
</evidence>
<comment type="subcellular location">
    <subcellularLocation>
        <location evidence="1">Cytoplasm</location>
    </subcellularLocation>
</comment>
<dbReference type="EC" id="2.7.7.87" evidence="3"/>
<dbReference type="Pfam" id="PF01300">
    <property type="entry name" value="Sua5_yciO_yrdC"/>
    <property type="match status" value="1"/>
</dbReference>
<protein>
    <recommendedName>
        <fullName evidence="10">L-threonylcarbamoyladenylate synthase</fullName>
        <ecNumber evidence="3">2.7.7.87</ecNumber>
    </recommendedName>
    <alternativeName>
        <fullName evidence="10">L-threonylcarbamoyladenylate synthase</fullName>
    </alternativeName>
</protein>
<accession>A0A6J6LMX7</accession>
<evidence type="ECO:0000313" key="14">
    <source>
        <dbReference type="EMBL" id="CAB4843613.1"/>
    </source>
</evidence>
<keyword evidence="5" id="KW-0808">Transferase</keyword>
<evidence type="ECO:0000313" key="15">
    <source>
        <dbReference type="EMBL" id="CAB5042603.1"/>
    </source>
</evidence>
<evidence type="ECO:0000256" key="5">
    <source>
        <dbReference type="ARBA" id="ARBA00022679"/>
    </source>
</evidence>
<proteinExistence type="inferred from homology"/>